<dbReference type="OrthoDB" id="337615at2"/>
<keyword evidence="3" id="KW-1185">Reference proteome</keyword>
<feature type="domain" description="Copper amine oxidase-like N-terminal" evidence="1">
    <location>
        <begin position="59"/>
        <end position="96"/>
    </location>
</feature>
<gene>
    <name evidence="2" type="ORF">A7K91_22820</name>
</gene>
<evidence type="ECO:0000313" key="2">
    <source>
        <dbReference type="EMBL" id="OBR66274.1"/>
    </source>
</evidence>
<accession>A0A1A5YKX6</accession>
<dbReference type="Proteomes" id="UP000092024">
    <property type="component" value="Unassembled WGS sequence"/>
</dbReference>
<dbReference type="RefSeq" id="WP_068682236.1">
    <property type="nucleotide sequence ID" value="NZ_LYPA01000048.1"/>
</dbReference>
<dbReference type="InterPro" id="IPR012854">
    <property type="entry name" value="Cu_amine_oxidase-like_N"/>
</dbReference>
<dbReference type="EMBL" id="LYPA01000048">
    <property type="protein sequence ID" value="OBR66274.1"/>
    <property type="molecule type" value="Genomic_DNA"/>
</dbReference>
<protein>
    <recommendedName>
        <fullName evidence="1">Copper amine oxidase-like N-terminal domain-containing protein</fullName>
    </recommendedName>
</protein>
<evidence type="ECO:0000259" key="1">
    <source>
        <dbReference type="Pfam" id="PF07833"/>
    </source>
</evidence>
<organism evidence="2 3">
    <name type="scientific">Paenibacillus oryzae</name>
    <dbReference type="NCBI Taxonomy" id="1844972"/>
    <lineage>
        <taxon>Bacteria</taxon>
        <taxon>Bacillati</taxon>
        <taxon>Bacillota</taxon>
        <taxon>Bacilli</taxon>
        <taxon>Bacillales</taxon>
        <taxon>Paenibacillaceae</taxon>
        <taxon>Paenibacillus</taxon>
    </lineage>
</organism>
<comment type="caution">
    <text evidence="2">The sequence shown here is derived from an EMBL/GenBank/DDBJ whole genome shotgun (WGS) entry which is preliminary data.</text>
</comment>
<evidence type="ECO:0000313" key="3">
    <source>
        <dbReference type="Proteomes" id="UP000092024"/>
    </source>
</evidence>
<proteinExistence type="predicted"/>
<name>A0A1A5YKX6_9BACL</name>
<dbReference type="AlphaFoldDB" id="A0A1A5YKX6"/>
<sequence length="280" mass="30068">MQIKKSVFISSLLACSLVFGSVGVVASNGIEKISASLNHNIKFLLNGKSWKPADVNGNELSALVYKGSTYVPLRAVGNALGANVDYDSKTLVISIDGSDSGIPYLDSSSGGSTSGSSSSSGSATAPVSKGLMSYPANFDAEKIADSDLRQEAVKLIKIYGESLASKSTSKFDAYIKEKAAPKTKDGLFTGHQFSINSYSELIKDTLNDNDAKTITAYSNTMKSVTAADLDIFENYKDEYTASFSFSFYPEDWNDDSGAYISFCFVVQDDGKYVLDYIFMG</sequence>
<dbReference type="Pfam" id="PF07833">
    <property type="entry name" value="Cu_amine_oxidN1"/>
    <property type="match status" value="1"/>
</dbReference>
<reference evidence="2 3" key="1">
    <citation type="submission" date="2016-05" db="EMBL/GenBank/DDBJ databases">
        <title>Paenibacillus oryzae. sp. nov., isolated from the rice root.</title>
        <authorList>
            <person name="Zhang J."/>
            <person name="Zhang X."/>
        </authorList>
    </citation>
    <scope>NUCLEOTIDE SEQUENCE [LARGE SCALE GENOMIC DNA]</scope>
    <source>
        <strain evidence="2 3">1DrF-4</strain>
    </source>
</reference>
<dbReference type="STRING" id="1844972.A7K91_22820"/>